<name>A0A9D1SXD2_9FIRM</name>
<evidence type="ECO:0000259" key="5">
    <source>
        <dbReference type="Pfam" id="PF00006"/>
    </source>
</evidence>
<dbReference type="InterPro" id="IPR055190">
    <property type="entry name" value="ATP-synt_VA_C"/>
</dbReference>
<evidence type="ECO:0000256" key="3">
    <source>
        <dbReference type="ARBA" id="ARBA00023065"/>
    </source>
</evidence>
<evidence type="ECO:0000256" key="4">
    <source>
        <dbReference type="HAMAP-Rule" id="MF_00310"/>
    </source>
</evidence>
<comment type="caution">
    <text evidence="8">The sequence shown here is derived from an EMBL/GenBank/DDBJ whole genome shotgun (WGS) entry which is preliminary data.</text>
</comment>
<dbReference type="Pfam" id="PF00006">
    <property type="entry name" value="ATP-synt_ab"/>
    <property type="match status" value="1"/>
</dbReference>
<dbReference type="InterPro" id="IPR000194">
    <property type="entry name" value="ATPase_F1/V1/A1_a/bsu_nucl-bd"/>
</dbReference>
<dbReference type="PANTHER" id="PTHR43389:SF4">
    <property type="entry name" value="V-TYPE PROTON ATPASE SUBUNIT B"/>
    <property type="match status" value="1"/>
</dbReference>
<comment type="function">
    <text evidence="4">Produces ATP from ADP in the presence of a proton gradient across the membrane. The V-type beta chain is a regulatory subunit.</text>
</comment>
<dbReference type="PIRSF" id="PIRSF039114">
    <property type="entry name" value="V-ATPsynth_beta/V-ATPase_B"/>
    <property type="match status" value="1"/>
</dbReference>
<keyword evidence="3 4" id="KW-0406">Ion transport</keyword>
<dbReference type="CDD" id="cd18112">
    <property type="entry name" value="ATP-synt_V_A-type_beta_C"/>
    <property type="match status" value="1"/>
</dbReference>
<dbReference type="InterPro" id="IPR022879">
    <property type="entry name" value="V-ATPase_su_B/beta"/>
</dbReference>
<keyword evidence="2 4" id="KW-0813">Transport</keyword>
<dbReference type="GO" id="GO:0042777">
    <property type="term" value="P:proton motive force-driven plasma membrane ATP synthesis"/>
    <property type="evidence" value="ECO:0007669"/>
    <property type="project" value="UniProtKB-UniRule"/>
</dbReference>
<dbReference type="GO" id="GO:0046933">
    <property type="term" value="F:proton-transporting ATP synthase activity, rotational mechanism"/>
    <property type="evidence" value="ECO:0007669"/>
    <property type="project" value="UniProtKB-UniRule"/>
</dbReference>
<evidence type="ECO:0000259" key="6">
    <source>
        <dbReference type="Pfam" id="PF02874"/>
    </source>
</evidence>
<accession>A0A9D1SXD2</accession>
<feature type="domain" description="ATPase F1/V1/A1 complex alpha/beta subunit nucleotide-binding" evidence="5">
    <location>
        <begin position="131"/>
        <end position="349"/>
    </location>
</feature>
<dbReference type="InterPro" id="IPR027417">
    <property type="entry name" value="P-loop_NTPase"/>
</dbReference>
<reference evidence="8" key="1">
    <citation type="submission" date="2020-10" db="EMBL/GenBank/DDBJ databases">
        <authorList>
            <person name="Gilroy R."/>
        </authorList>
    </citation>
    <scope>NUCLEOTIDE SEQUENCE</scope>
    <source>
        <strain evidence="8">23406</strain>
    </source>
</reference>
<sequence>MLKEYKSIKEIVGPLMLVEGVAGVKYDELVEIHQEDGDVRHGKVLEVNGDRALVQLFEGSAGIKIATSKARFLGKSIELAVSEDMLGRVFDGMGRPVDNGAPIIPDKRMNINGQPINPVARDYPDEFIETGVSAIDGLNTLVRGQKLPVFSASGLPHAQLAAQIARQAKVLNSDSKFAVVFAAVGITFEEADYFISDFRKTGAIDRAVLFMNLANDPAIERIATPRMALTAAEYLAFEKGMHVLVIITDITNYAEALREVSAARKEVPGRRGYPGYLYTDLATIYERAGRIRGKEGSITQIPILTMPEDDKTHPIPDLTGYITEGQIILSRELYKKGINPPIDVLPSLSRLKDKGIGATKTRKDHADTMNQLFAAYARGKEAKELSAILGEAALTEVDLKFARFAEEFEKIYVSQGYTTNRSIVETLDLGWDLLRILPRNELKRIRDAYLEEFFDKK</sequence>
<dbReference type="InterPro" id="IPR004100">
    <property type="entry name" value="ATPase_F1/V1/A1_a/bsu_N"/>
</dbReference>
<evidence type="ECO:0000313" key="8">
    <source>
        <dbReference type="EMBL" id="HIU99741.1"/>
    </source>
</evidence>
<evidence type="ECO:0000259" key="7">
    <source>
        <dbReference type="Pfam" id="PF22919"/>
    </source>
</evidence>
<proteinExistence type="inferred from homology"/>
<dbReference type="AlphaFoldDB" id="A0A9D1SXD2"/>
<dbReference type="GO" id="GO:0005524">
    <property type="term" value="F:ATP binding"/>
    <property type="evidence" value="ECO:0007669"/>
    <property type="project" value="UniProtKB-UniRule"/>
</dbReference>
<protein>
    <recommendedName>
        <fullName evidence="4">V-type ATP synthase beta chain</fullName>
    </recommendedName>
    <alternativeName>
        <fullName evidence="4">V-ATPase subunit B</fullName>
    </alternativeName>
</protein>
<comment type="similarity">
    <text evidence="1 4">Belongs to the ATPase alpha/beta chains family.</text>
</comment>
<keyword evidence="4" id="KW-0375">Hydrogen ion transport</keyword>
<dbReference type="Proteomes" id="UP000886891">
    <property type="component" value="Unassembled WGS sequence"/>
</dbReference>
<gene>
    <name evidence="4" type="primary">atpB</name>
    <name evidence="8" type="ORF">IAB14_01345</name>
</gene>
<dbReference type="EMBL" id="DVOH01000013">
    <property type="protein sequence ID" value="HIU99741.1"/>
    <property type="molecule type" value="Genomic_DNA"/>
</dbReference>
<dbReference type="SUPFAM" id="SSF52540">
    <property type="entry name" value="P-loop containing nucleoside triphosphate hydrolases"/>
    <property type="match status" value="1"/>
</dbReference>
<dbReference type="PANTHER" id="PTHR43389">
    <property type="entry name" value="V-TYPE PROTON ATPASE SUBUNIT B"/>
    <property type="match status" value="1"/>
</dbReference>
<evidence type="ECO:0000313" key="9">
    <source>
        <dbReference type="Proteomes" id="UP000886891"/>
    </source>
</evidence>
<organism evidence="8 9">
    <name type="scientific">Candidatus Stercoripulliclostridium merdipullorum</name>
    <dbReference type="NCBI Taxonomy" id="2840952"/>
    <lineage>
        <taxon>Bacteria</taxon>
        <taxon>Bacillati</taxon>
        <taxon>Bacillota</taxon>
        <taxon>Clostridia</taxon>
        <taxon>Eubacteriales</taxon>
        <taxon>Candidatus Stercoripulliclostridium</taxon>
    </lineage>
</organism>
<dbReference type="Pfam" id="PF02874">
    <property type="entry name" value="ATP-synt_ab_N"/>
    <property type="match status" value="1"/>
</dbReference>
<reference evidence="8" key="2">
    <citation type="journal article" date="2021" name="PeerJ">
        <title>Extensive microbial diversity within the chicken gut microbiome revealed by metagenomics and culture.</title>
        <authorList>
            <person name="Gilroy R."/>
            <person name="Ravi A."/>
            <person name="Getino M."/>
            <person name="Pursley I."/>
            <person name="Horton D.L."/>
            <person name="Alikhan N.F."/>
            <person name="Baker D."/>
            <person name="Gharbi K."/>
            <person name="Hall N."/>
            <person name="Watson M."/>
            <person name="Adriaenssens E.M."/>
            <person name="Foster-Nyarko E."/>
            <person name="Jarju S."/>
            <person name="Secka A."/>
            <person name="Antonio M."/>
            <person name="Oren A."/>
            <person name="Chaudhuri R.R."/>
            <person name="La Ragione R."/>
            <person name="Hildebrand F."/>
            <person name="Pallen M.J."/>
        </authorList>
    </citation>
    <scope>NUCLEOTIDE SEQUENCE</scope>
    <source>
        <strain evidence="8">23406</strain>
    </source>
</reference>
<dbReference type="NCBIfam" id="NF003235">
    <property type="entry name" value="PRK04196.1"/>
    <property type="match status" value="1"/>
</dbReference>
<evidence type="ECO:0000256" key="2">
    <source>
        <dbReference type="ARBA" id="ARBA00022448"/>
    </source>
</evidence>
<feature type="domain" description="ATPase F1/V1/A1 complex alpha/beta subunit N-terminal" evidence="6">
    <location>
        <begin position="8"/>
        <end position="74"/>
    </location>
</feature>
<feature type="domain" description="ATP synthase A/B type C-terminal" evidence="7">
    <location>
        <begin position="355"/>
        <end position="453"/>
    </location>
</feature>
<dbReference type="HAMAP" id="MF_00310">
    <property type="entry name" value="ATP_synth_B_arch"/>
    <property type="match status" value="1"/>
</dbReference>
<dbReference type="InterPro" id="IPR020003">
    <property type="entry name" value="ATPase_a/bsu_AS"/>
</dbReference>
<evidence type="ECO:0000256" key="1">
    <source>
        <dbReference type="ARBA" id="ARBA00008936"/>
    </source>
</evidence>
<dbReference type="CDD" id="cd01135">
    <property type="entry name" value="V_A-ATPase_B"/>
    <property type="match status" value="1"/>
</dbReference>
<dbReference type="Pfam" id="PF22919">
    <property type="entry name" value="ATP-synt_VA_C"/>
    <property type="match status" value="1"/>
</dbReference>
<dbReference type="CDD" id="cd18118">
    <property type="entry name" value="ATP-synt_V_A-type_beta_N"/>
    <property type="match status" value="1"/>
</dbReference>
<keyword evidence="4" id="KW-0066">ATP synthesis</keyword>
<dbReference type="Gene3D" id="3.40.50.12240">
    <property type="match status" value="1"/>
</dbReference>
<dbReference type="PROSITE" id="PS00152">
    <property type="entry name" value="ATPASE_ALPHA_BETA"/>
    <property type="match status" value="1"/>
</dbReference>